<dbReference type="GO" id="GO:0000932">
    <property type="term" value="C:P-body"/>
    <property type="evidence" value="ECO:0007669"/>
    <property type="project" value="TreeGrafter"/>
</dbReference>
<dbReference type="GO" id="GO:0003729">
    <property type="term" value="F:mRNA binding"/>
    <property type="evidence" value="ECO:0007669"/>
    <property type="project" value="TreeGrafter"/>
</dbReference>
<evidence type="ECO:0000313" key="6">
    <source>
        <dbReference type="WBParaSite" id="SMUV_0000713101-mRNA-1"/>
    </source>
</evidence>
<dbReference type="GO" id="GO:0031087">
    <property type="term" value="P:deadenylation-independent decapping of nuclear-transcribed mRNA"/>
    <property type="evidence" value="ECO:0007669"/>
    <property type="project" value="TreeGrafter"/>
</dbReference>
<evidence type="ECO:0000256" key="1">
    <source>
        <dbReference type="ARBA" id="ARBA00004496"/>
    </source>
</evidence>
<dbReference type="GO" id="GO:0000290">
    <property type="term" value="P:deadenylation-dependent decapping of nuclear-transcribed mRNA"/>
    <property type="evidence" value="ECO:0007669"/>
    <property type="project" value="InterPro"/>
</dbReference>
<dbReference type="InterPro" id="IPR010334">
    <property type="entry name" value="Dcp1"/>
</dbReference>
<evidence type="ECO:0000256" key="2">
    <source>
        <dbReference type="ARBA" id="ARBA00008778"/>
    </source>
</evidence>
<dbReference type="PANTHER" id="PTHR16290:SF0">
    <property type="entry name" value="DECAPPING PROTEIN 1, ISOFORM A"/>
    <property type="match status" value="1"/>
</dbReference>
<dbReference type="GO" id="GO:0008047">
    <property type="term" value="F:enzyme activator activity"/>
    <property type="evidence" value="ECO:0007669"/>
    <property type="project" value="InterPro"/>
</dbReference>
<evidence type="ECO:0000256" key="3">
    <source>
        <dbReference type="ARBA" id="ARBA00022490"/>
    </source>
</evidence>
<organism evidence="5 6">
    <name type="scientific">Syphacia muris</name>
    <dbReference type="NCBI Taxonomy" id="451379"/>
    <lineage>
        <taxon>Eukaryota</taxon>
        <taxon>Metazoa</taxon>
        <taxon>Ecdysozoa</taxon>
        <taxon>Nematoda</taxon>
        <taxon>Chromadorea</taxon>
        <taxon>Rhabditida</taxon>
        <taxon>Spirurina</taxon>
        <taxon>Oxyuridomorpha</taxon>
        <taxon>Oxyuroidea</taxon>
        <taxon>Oxyuridae</taxon>
        <taxon>Syphacia</taxon>
    </lineage>
</organism>
<dbReference type="Proteomes" id="UP000046393">
    <property type="component" value="Unplaced"/>
</dbReference>
<protein>
    <submittedName>
        <fullName evidence="6">tRNA_int_endo domain-containing protein</fullName>
    </submittedName>
</protein>
<dbReference type="STRING" id="451379.A0A0N5AR01"/>
<accession>A0A0N5AR01</accession>
<dbReference type="PANTHER" id="PTHR16290">
    <property type="entry name" value="TRANSCRIPTION FACTOR SMIF DECAPPING ENZYME DCP1"/>
    <property type="match status" value="1"/>
</dbReference>
<comment type="subcellular location">
    <subcellularLocation>
        <location evidence="1">Cytoplasm</location>
    </subcellularLocation>
</comment>
<dbReference type="GO" id="GO:0006397">
    <property type="term" value="P:mRNA processing"/>
    <property type="evidence" value="ECO:0007669"/>
    <property type="project" value="UniProtKB-KW"/>
</dbReference>
<dbReference type="Pfam" id="PF06058">
    <property type="entry name" value="DCP1"/>
    <property type="match status" value="1"/>
</dbReference>
<reference evidence="6" key="1">
    <citation type="submission" date="2017-02" db="UniProtKB">
        <authorList>
            <consortium name="WormBaseParasite"/>
        </authorList>
    </citation>
    <scope>IDENTIFICATION</scope>
</reference>
<keyword evidence="3" id="KW-0963">Cytoplasm</keyword>
<dbReference type="AlphaFoldDB" id="A0A0N5AR01"/>
<name>A0A0N5AR01_9BILA</name>
<evidence type="ECO:0000256" key="4">
    <source>
        <dbReference type="ARBA" id="ARBA00022664"/>
    </source>
</evidence>
<proteinExistence type="inferred from homology"/>
<dbReference type="SUPFAM" id="SSF50729">
    <property type="entry name" value="PH domain-like"/>
    <property type="match status" value="1"/>
</dbReference>
<keyword evidence="4" id="KW-0507">mRNA processing</keyword>
<evidence type="ECO:0000313" key="5">
    <source>
        <dbReference type="Proteomes" id="UP000046393"/>
    </source>
</evidence>
<dbReference type="InterPro" id="IPR011993">
    <property type="entry name" value="PH-like_dom_sf"/>
</dbReference>
<dbReference type="Gene3D" id="2.30.29.30">
    <property type="entry name" value="Pleckstrin-homology domain (PH domain)/Phosphotyrosine-binding domain (PTB)"/>
    <property type="match status" value="1"/>
</dbReference>
<dbReference type="WBParaSite" id="SMUV_0000713101-mRNA-1">
    <property type="protein sequence ID" value="SMUV_0000713101-mRNA-1"/>
    <property type="gene ID" value="SMUV_0000713101"/>
</dbReference>
<sequence>MEASTRKTIDALNLASVQRIDPCAVSIIDRCTYASLYSYAKNEGWQKTEIEGPMLVYRRADHPTHSFIIANRHSRQDFIEPISATLQLCLKSSYIMMKKPEGNLLFKFKSGEDMPAMLQKLLCEERQLPRGRAVSADQVEKQLLFDQAAKQKNTEPLKKFVAEPTITSNFSCMRCLFFSVFVNTSILVT</sequence>
<keyword evidence="5" id="KW-1185">Reference proteome</keyword>
<comment type="similarity">
    <text evidence="2">Belongs to the DCP1 family.</text>
</comment>